<feature type="non-terminal residue" evidence="2">
    <location>
        <position position="1"/>
    </location>
</feature>
<dbReference type="Pfam" id="PF25019">
    <property type="entry name" value="LRR_R13L1-DRL21"/>
    <property type="match status" value="1"/>
</dbReference>
<evidence type="ECO:0000259" key="1">
    <source>
        <dbReference type="Pfam" id="PF25019"/>
    </source>
</evidence>
<reference evidence="2" key="2">
    <citation type="journal article" date="2023" name="Int. J. Mol. Sci.">
        <title>De Novo Assembly and Annotation of 11 Diverse Shrub Willow (Salix) Genomes Reveals Novel Gene Organization in Sex-Linked Regions.</title>
        <authorList>
            <person name="Hyden B."/>
            <person name="Feng K."/>
            <person name="Yates T.B."/>
            <person name="Jawdy S."/>
            <person name="Cereghino C."/>
            <person name="Smart L.B."/>
            <person name="Muchero W."/>
        </authorList>
    </citation>
    <scope>NUCLEOTIDE SEQUENCE</scope>
    <source>
        <tissue evidence="2">Shoot tip</tissue>
    </source>
</reference>
<proteinExistence type="predicted"/>
<organism evidence="2 3">
    <name type="scientific">Salix purpurea</name>
    <name type="common">Purple osier willow</name>
    <dbReference type="NCBI Taxonomy" id="77065"/>
    <lineage>
        <taxon>Eukaryota</taxon>
        <taxon>Viridiplantae</taxon>
        <taxon>Streptophyta</taxon>
        <taxon>Embryophyta</taxon>
        <taxon>Tracheophyta</taxon>
        <taxon>Spermatophyta</taxon>
        <taxon>Magnoliopsida</taxon>
        <taxon>eudicotyledons</taxon>
        <taxon>Gunneridae</taxon>
        <taxon>Pentapetalae</taxon>
        <taxon>rosids</taxon>
        <taxon>fabids</taxon>
        <taxon>Malpighiales</taxon>
        <taxon>Salicaceae</taxon>
        <taxon>Saliceae</taxon>
        <taxon>Salix</taxon>
    </lineage>
</organism>
<accession>A0A9Q0NZT5</accession>
<sequence length="216" mass="24819">MVQNVKKINEDLDEIRKDAAEIGLVSTSLQHEDNAQKVWRDLDRETDSFLDKFVGRDDDVFAVMEKLTSLTKQHVLSLPEKMRNLVSLRHLHFNDPELVPAEVRFLTRLQTLSVFVVGPDHMVEELGCLNELKGELKIYKLEQVRDKEEAGKAKLCEKRMDRLVLEWSDEGNNSVNYEGALEGLQPHPDLRSLTIQGYGGEKFPSWMSTLQLNNLM</sequence>
<gene>
    <name evidence="2" type="ORF">OIU79_018804</name>
</gene>
<dbReference type="AlphaFoldDB" id="A0A9Q0NZT5"/>
<name>A0A9Q0NZT5_SALPP</name>
<dbReference type="PANTHER" id="PTHR47186:SF18">
    <property type="entry name" value="RX N-TERMINAL DOMAIN-CONTAINING PROTEIN"/>
    <property type="match status" value="1"/>
</dbReference>
<dbReference type="OrthoDB" id="1896560at2759"/>
<evidence type="ECO:0000313" key="2">
    <source>
        <dbReference type="EMBL" id="KAJ6678911.1"/>
    </source>
</evidence>
<reference evidence="2" key="1">
    <citation type="submission" date="2022-11" db="EMBL/GenBank/DDBJ databases">
        <authorList>
            <person name="Hyden B.L."/>
            <person name="Feng K."/>
            <person name="Yates T."/>
            <person name="Jawdy S."/>
            <person name="Smart L.B."/>
            <person name="Muchero W."/>
        </authorList>
    </citation>
    <scope>NUCLEOTIDE SEQUENCE</scope>
    <source>
        <tissue evidence="2">Shoot tip</tissue>
    </source>
</reference>
<dbReference type="InterPro" id="IPR032675">
    <property type="entry name" value="LRR_dom_sf"/>
</dbReference>
<dbReference type="EMBL" id="JAPFFK010000020">
    <property type="protein sequence ID" value="KAJ6678911.1"/>
    <property type="molecule type" value="Genomic_DNA"/>
</dbReference>
<dbReference type="PANTHER" id="PTHR47186">
    <property type="entry name" value="LEUCINE-RICH REPEAT-CONTAINING PROTEIN 57"/>
    <property type="match status" value="1"/>
</dbReference>
<feature type="domain" description="R13L1/DRL21-like LRR repeat region" evidence="1">
    <location>
        <begin position="124"/>
        <end position="215"/>
    </location>
</feature>
<dbReference type="Proteomes" id="UP001151532">
    <property type="component" value="Chromosome 14"/>
</dbReference>
<comment type="caution">
    <text evidence="2">The sequence shown here is derived from an EMBL/GenBank/DDBJ whole genome shotgun (WGS) entry which is preliminary data.</text>
</comment>
<evidence type="ECO:0000313" key="3">
    <source>
        <dbReference type="Proteomes" id="UP001151532"/>
    </source>
</evidence>
<dbReference type="Gene3D" id="3.80.10.10">
    <property type="entry name" value="Ribonuclease Inhibitor"/>
    <property type="match status" value="1"/>
</dbReference>
<keyword evidence="3" id="KW-1185">Reference proteome</keyword>
<dbReference type="InterPro" id="IPR056789">
    <property type="entry name" value="LRR_R13L1-DRL21"/>
</dbReference>
<protein>
    <submittedName>
        <fullName evidence="2">NBS-LRR TYPE DISEASE RESISTANCE PROTEIN</fullName>
    </submittedName>
</protein>